<dbReference type="PANTHER" id="PTHR48207:SF3">
    <property type="entry name" value="SUCCINATE--HYDROXYMETHYLGLUTARATE COA-TRANSFERASE"/>
    <property type="match status" value="1"/>
</dbReference>
<dbReference type="PANTHER" id="PTHR48207">
    <property type="entry name" value="SUCCINATE--HYDROXYMETHYLGLUTARATE COA-TRANSFERASE"/>
    <property type="match status" value="1"/>
</dbReference>
<proteinExistence type="predicted"/>
<name>A0A556AG96_9BURK</name>
<dbReference type="InterPro" id="IPR044855">
    <property type="entry name" value="CoA-Trfase_III_dom3_sf"/>
</dbReference>
<keyword evidence="1 2" id="KW-0808">Transferase</keyword>
<evidence type="ECO:0000256" key="1">
    <source>
        <dbReference type="ARBA" id="ARBA00022679"/>
    </source>
</evidence>
<accession>A0A556AG96</accession>
<dbReference type="AlphaFoldDB" id="A0A556AG96"/>
<dbReference type="InterPro" id="IPR050483">
    <property type="entry name" value="CoA-transferase_III_domain"/>
</dbReference>
<protein>
    <submittedName>
        <fullName evidence="2">CoA transferase</fullName>
    </submittedName>
</protein>
<dbReference type="Proteomes" id="UP000318405">
    <property type="component" value="Unassembled WGS sequence"/>
</dbReference>
<dbReference type="Pfam" id="PF02515">
    <property type="entry name" value="CoA_transf_3"/>
    <property type="match status" value="2"/>
</dbReference>
<dbReference type="Gene3D" id="3.30.1540.10">
    <property type="entry name" value="formyl-coa transferase, domain 3"/>
    <property type="match status" value="2"/>
</dbReference>
<reference evidence="2 3" key="1">
    <citation type="submission" date="2019-07" db="EMBL/GenBank/DDBJ databases">
        <title>Qingshengfaniella alkalisoli gen. nov., sp. nov., isolated from saline soil.</title>
        <authorList>
            <person name="Xu L."/>
            <person name="Huang X.-X."/>
            <person name="Sun J.-Q."/>
        </authorList>
    </citation>
    <scope>NUCLEOTIDE SEQUENCE [LARGE SCALE GENOMIC DNA]</scope>
    <source>
        <strain evidence="2 3">DSM 27279</strain>
    </source>
</reference>
<dbReference type="SUPFAM" id="SSF89796">
    <property type="entry name" value="CoA-transferase family III (CaiB/BaiF)"/>
    <property type="match status" value="2"/>
</dbReference>
<organism evidence="2 3">
    <name type="scientific">Verticiella sediminum</name>
    <dbReference type="NCBI Taxonomy" id="1247510"/>
    <lineage>
        <taxon>Bacteria</taxon>
        <taxon>Pseudomonadati</taxon>
        <taxon>Pseudomonadota</taxon>
        <taxon>Betaproteobacteria</taxon>
        <taxon>Burkholderiales</taxon>
        <taxon>Alcaligenaceae</taxon>
        <taxon>Verticiella</taxon>
    </lineage>
</organism>
<dbReference type="EMBL" id="VLTJ01000032">
    <property type="protein sequence ID" value="TSH91904.1"/>
    <property type="molecule type" value="Genomic_DNA"/>
</dbReference>
<dbReference type="GO" id="GO:0008410">
    <property type="term" value="F:CoA-transferase activity"/>
    <property type="evidence" value="ECO:0007669"/>
    <property type="project" value="TreeGrafter"/>
</dbReference>
<keyword evidence="3" id="KW-1185">Reference proteome</keyword>
<dbReference type="InterPro" id="IPR003673">
    <property type="entry name" value="CoA-Trfase_fam_III"/>
</dbReference>
<dbReference type="InterPro" id="IPR023606">
    <property type="entry name" value="CoA-Trfase_III_dom_1_sf"/>
</dbReference>
<evidence type="ECO:0000313" key="3">
    <source>
        <dbReference type="Proteomes" id="UP000318405"/>
    </source>
</evidence>
<comment type="caution">
    <text evidence="2">The sequence shown here is derived from an EMBL/GenBank/DDBJ whole genome shotgun (WGS) entry which is preliminary data.</text>
</comment>
<gene>
    <name evidence="2" type="ORF">FOZ76_17755</name>
</gene>
<sequence>MPTRRRGDACRCGARRGVTPPALFAGLSVLELGVLPAGAYTARLLAELGAHVVKFEPPAGDPARHASPCIAGGEPGLASAWFAWLNAGKHSARLGDAGATLLDRLVSADVVIDSLTASERTRLGIDLEGLRRERPGLIVADLSWFGRSGPYAGFRGTDAVCRALAGLTSLTGPAAGPPLGLPDYQAAVSAGLAAFVAVAASLYGRLRGVAGMQWETSVFEASCVLAEMQATEAHGKGARPARLGLNRYTPTFPMGVYACAQGWLGVTVITPAQWRDFCALLGLPELAADPALATGVDRLAQADRIDTLIGPRLRERTAAEWFEQGLARRLPFVEMPDMGQVLASPRFAARGALATYELGARTLHGPGVPWRIRGLAAGGRVPRLGEAAAPAPTGAWPGALARAPRADAAASPAQPLAGLRVLDLSMGWAGPLCTRQLADLGASVVKVESCGYADWWRGTSINPDDYAARLYEKQPRFNMMNRNKEGITLDLTHPEGVALVKALARDADLVVENYSNGVLAKLGLDYPQLRAIKPDLVMLSMSAYGAGGAWAECRAYGSTLEQGAGLPGLNGVPGQPPVMNHIAYGDAVGGLNAACAALAALMWRDLTGEGQHLDISQIECMLPYAAPWLLAHSAAGATPERVGNRHPDHAPHGIYRCAGADAWVLVSVADDAAWAALCQALGRDDLRRDATLAHAAGRRAAHDRLDRIIAAWTARHAADSAMHLLQAAGVPAGVIRAPHDLFDDAHLAARGHWREMMRPHVGSHPLPAAPFRPQGRALPMRGPAPTLGEHNDRVLGRLGLDAEAIAQLRAAGVIGEQAYPPAKFIRPTSGVPT</sequence>
<dbReference type="OrthoDB" id="9058532at2"/>
<evidence type="ECO:0000313" key="2">
    <source>
        <dbReference type="EMBL" id="TSH91904.1"/>
    </source>
</evidence>
<dbReference type="Gene3D" id="3.40.50.10540">
    <property type="entry name" value="Crotonobetainyl-coa:carnitine coa-transferase, domain 1"/>
    <property type="match status" value="2"/>
</dbReference>